<accession>A0A2W4WN34</accession>
<reference evidence="1 2" key="2">
    <citation type="submission" date="2018-06" db="EMBL/GenBank/DDBJ databases">
        <title>Metagenomic assembly of (sub)arctic Cyanobacteria and their associated microbiome from non-axenic cultures.</title>
        <authorList>
            <person name="Baurain D."/>
        </authorList>
    </citation>
    <scope>NUCLEOTIDE SEQUENCE [LARGE SCALE GENOMIC DNA]</scope>
    <source>
        <strain evidence="1">ULC041bin1</strain>
    </source>
</reference>
<evidence type="ECO:0000313" key="1">
    <source>
        <dbReference type="EMBL" id="PZO45792.1"/>
    </source>
</evidence>
<dbReference type="AlphaFoldDB" id="A0A2W4WN34"/>
<reference evidence="2" key="1">
    <citation type="submission" date="2018-04" db="EMBL/GenBank/DDBJ databases">
        <authorList>
            <person name="Cornet L."/>
        </authorList>
    </citation>
    <scope>NUCLEOTIDE SEQUENCE [LARGE SCALE GENOMIC DNA]</scope>
</reference>
<comment type="caution">
    <text evidence="1">The sequence shown here is derived from an EMBL/GenBank/DDBJ whole genome shotgun (WGS) entry which is preliminary data.</text>
</comment>
<dbReference type="EMBL" id="QBMN01000001">
    <property type="protein sequence ID" value="PZO45792.1"/>
    <property type="molecule type" value="Genomic_DNA"/>
</dbReference>
<protein>
    <submittedName>
        <fullName evidence="1">Uncharacterized protein</fullName>
    </submittedName>
</protein>
<proteinExistence type="predicted"/>
<organism evidence="1 2">
    <name type="scientific">Shackletoniella antarctica</name>
    <dbReference type="NCBI Taxonomy" id="268115"/>
    <lineage>
        <taxon>Bacteria</taxon>
        <taxon>Bacillati</taxon>
        <taxon>Cyanobacteriota</taxon>
        <taxon>Cyanophyceae</taxon>
        <taxon>Oculatellales</taxon>
        <taxon>Oculatellaceae</taxon>
        <taxon>Shackletoniella</taxon>
    </lineage>
</organism>
<sequence length="253" mass="29339">MDLEPIVLLEDLEYSSIKLWLKNIFKKSSDSELIEYDPNKISNYLNESRFAIINFAERTTTITNNSFDKVQEEIYESLSRINPTQEMPIYTEIPKKEIISTLQGFQKSIEPLNPEDKVTFMTESGKVASLRTSFNFSPENLENVLTSEVIENNDILILKIKKPDYLGSSQWEFMGERAFLAKISDMEWIQRFHSREFPLGPGDSIKAEVKTTVKYDWDNNVIASKHEVMKVIKVIYTEKSQNLSILDISPFEE</sequence>
<dbReference type="Proteomes" id="UP000249081">
    <property type="component" value="Unassembled WGS sequence"/>
</dbReference>
<evidence type="ECO:0000313" key="2">
    <source>
        <dbReference type="Proteomes" id="UP000249081"/>
    </source>
</evidence>
<name>A0A2W4WN34_9CYAN</name>
<gene>
    <name evidence="1" type="ORF">DCF17_00120</name>
</gene>